<keyword evidence="1" id="KW-1133">Transmembrane helix</keyword>
<evidence type="ECO:0000313" key="3">
    <source>
        <dbReference type="Proteomes" id="UP001642484"/>
    </source>
</evidence>
<feature type="transmembrane region" description="Helical" evidence="1">
    <location>
        <begin position="209"/>
        <end position="230"/>
    </location>
</feature>
<accession>A0ABP0KQ51</accession>
<keyword evidence="1" id="KW-0472">Membrane</keyword>
<feature type="transmembrane region" description="Helical" evidence="1">
    <location>
        <begin position="250"/>
        <end position="266"/>
    </location>
</feature>
<dbReference type="EMBL" id="CAXAMN010009546">
    <property type="protein sequence ID" value="CAK9029026.1"/>
    <property type="molecule type" value="Genomic_DNA"/>
</dbReference>
<proteinExistence type="predicted"/>
<evidence type="ECO:0000313" key="2">
    <source>
        <dbReference type="EMBL" id="CAK9029026.1"/>
    </source>
</evidence>
<comment type="caution">
    <text evidence="2">The sequence shown here is derived from an EMBL/GenBank/DDBJ whole genome shotgun (WGS) entry which is preliminary data.</text>
</comment>
<sequence length="306" mass="33156">MASQQDFVGRVIGAASQGAVGAVVAASLSAVTEPLVNAMLVKRVSLMEALKLLDPEMIKKFLQTTLATNFIKFPFFEATNIIMQGVDLPPTARGAALGSVFCTITLPITNYRFRKSMNLPVTPGNLYQAYGPTVLRDIIYGIARNKVSVFLNNLNPTFAGTMMGRVVNMFATVVAACVLSAPGNELRGYCLQPPDRKQSFGDFFQPAKFIRSTSVGAVIMGISLAIGTMATPQVEKLVGVVKEYLQKNPVSYVLIVLFVLQQILAMKRQGELVESMEKRSRVLRGFCAGLLFIVVAVGSVQFAVFL</sequence>
<keyword evidence="1" id="KW-0812">Transmembrane</keyword>
<evidence type="ECO:0000256" key="1">
    <source>
        <dbReference type="SAM" id="Phobius"/>
    </source>
</evidence>
<gene>
    <name evidence="2" type="ORF">CCMP2556_LOCUS17327</name>
</gene>
<protein>
    <submittedName>
        <fullName evidence="2">Uncharacterized protein</fullName>
    </submittedName>
</protein>
<keyword evidence="3" id="KW-1185">Reference proteome</keyword>
<dbReference type="Proteomes" id="UP001642484">
    <property type="component" value="Unassembled WGS sequence"/>
</dbReference>
<name>A0ABP0KQ51_9DINO</name>
<feature type="transmembrane region" description="Helical" evidence="1">
    <location>
        <begin position="286"/>
        <end position="305"/>
    </location>
</feature>
<reference evidence="2 3" key="1">
    <citation type="submission" date="2024-02" db="EMBL/GenBank/DDBJ databases">
        <authorList>
            <person name="Chen Y."/>
            <person name="Shah S."/>
            <person name="Dougan E. K."/>
            <person name="Thang M."/>
            <person name="Chan C."/>
        </authorList>
    </citation>
    <scope>NUCLEOTIDE SEQUENCE [LARGE SCALE GENOMIC DNA]</scope>
</reference>
<organism evidence="2 3">
    <name type="scientific">Durusdinium trenchii</name>
    <dbReference type="NCBI Taxonomy" id="1381693"/>
    <lineage>
        <taxon>Eukaryota</taxon>
        <taxon>Sar</taxon>
        <taxon>Alveolata</taxon>
        <taxon>Dinophyceae</taxon>
        <taxon>Suessiales</taxon>
        <taxon>Symbiodiniaceae</taxon>
        <taxon>Durusdinium</taxon>
    </lineage>
</organism>